<comment type="similarity">
    <text evidence="5">Belongs to the TAM41 family.</text>
</comment>
<evidence type="ECO:0000256" key="10">
    <source>
        <dbReference type="ARBA" id="ARBA00022695"/>
    </source>
</evidence>
<evidence type="ECO:0000256" key="9">
    <source>
        <dbReference type="ARBA" id="ARBA00022679"/>
    </source>
</evidence>
<evidence type="ECO:0000313" key="19">
    <source>
        <dbReference type="EMBL" id="CAD8291064.1"/>
    </source>
</evidence>
<protein>
    <recommendedName>
        <fullName evidence="7">Phosphatidate cytidylyltransferase, mitochondrial</fullName>
        <ecNumber evidence="6">2.7.7.41</ecNumber>
    </recommendedName>
    <alternativeName>
        <fullName evidence="18">CDP-diacylglycerol synthase</fullName>
    </alternativeName>
</protein>
<keyword evidence="16" id="KW-0594">Phospholipid biosynthesis</keyword>
<sequence length="138" mass="15134">MLHAERLLPHHPPRPCCMQNMGHNASHYSWVAQAPGSGPDLIVSIAQYIGCGVHFNPLVKLDGTLLKYGVIEAEELRDDLMSWRHLYIAGRLQKPVEVLDTGTLGAMARTLVDAQVVNLRSALTAALLQLPPSFTTEV</sequence>
<dbReference type="PANTHER" id="PTHR13619:SF0">
    <property type="entry name" value="PHOSPHATIDATE CYTIDYLYLTRANSFERASE, MITOCHONDRIAL"/>
    <property type="match status" value="1"/>
</dbReference>
<keyword evidence="15" id="KW-0472">Membrane</keyword>
<evidence type="ECO:0000256" key="17">
    <source>
        <dbReference type="ARBA" id="ARBA00023264"/>
    </source>
</evidence>
<evidence type="ECO:0000256" key="12">
    <source>
        <dbReference type="ARBA" id="ARBA00022842"/>
    </source>
</evidence>
<evidence type="ECO:0000256" key="2">
    <source>
        <dbReference type="ARBA" id="ARBA00004443"/>
    </source>
</evidence>
<gene>
    <name evidence="19" type="ORF">CEUR00632_LOCUS10765</name>
</gene>
<dbReference type="PANTHER" id="PTHR13619">
    <property type="entry name" value="PHOSPHATIDATE CYTIDYLYLTRANSFERASE, MITOCHONDRIAL"/>
    <property type="match status" value="1"/>
</dbReference>
<comment type="cofactor">
    <cofactor evidence="1">
        <name>Mg(2+)</name>
        <dbReference type="ChEBI" id="CHEBI:18420"/>
    </cofactor>
</comment>
<dbReference type="InterPro" id="IPR015222">
    <property type="entry name" value="Tam41"/>
</dbReference>
<evidence type="ECO:0000256" key="5">
    <source>
        <dbReference type="ARBA" id="ARBA00005458"/>
    </source>
</evidence>
<comment type="pathway">
    <text evidence="4">Lipid metabolism.</text>
</comment>
<evidence type="ECO:0000256" key="16">
    <source>
        <dbReference type="ARBA" id="ARBA00023209"/>
    </source>
</evidence>
<keyword evidence="10" id="KW-0548">Nucleotidyltransferase</keyword>
<dbReference type="GO" id="GO:0016024">
    <property type="term" value="P:CDP-diacylglycerol biosynthetic process"/>
    <property type="evidence" value="ECO:0007669"/>
    <property type="project" value="UniProtKB-UniPathway"/>
</dbReference>
<evidence type="ECO:0000256" key="8">
    <source>
        <dbReference type="ARBA" id="ARBA00022516"/>
    </source>
</evidence>
<name>A0A7R9VDE0_9CHLO</name>
<dbReference type="EMBL" id="HBEC01023536">
    <property type="protein sequence ID" value="CAD8291064.1"/>
    <property type="molecule type" value="Transcribed_RNA"/>
</dbReference>
<dbReference type="UniPathway" id="UPA00557">
    <property type="reaction ID" value="UER00614"/>
</dbReference>
<keyword evidence="11" id="KW-0999">Mitochondrion inner membrane</keyword>
<evidence type="ECO:0000256" key="18">
    <source>
        <dbReference type="ARBA" id="ARBA00029893"/>
    </source>
</evidence>
<reference evidence="19" key="1">
    <citation type="submission" date="2021-01" db="EMBL/GenBank/DDBJ databases">
        <authorList>
            <person name="Corre E."/>
            <person name="Pelletier E."/>
            <person name="Niang G."/>
            <person name="Scheremetjew M."/>
            <person name="Finn R."/>
            <person name="Kale V."/>
            <person name="Holt S."/>
            <person name="Cochrane G."/>
            <person name="Meng A."/>
            <person name="Brown T."/>
            <person name="Cohen L."/>
        </authorList>
    </citation>
    <scope>NUCLEOTIDE SEQUENCE</scope>
    <source>
        <strain evidence="19">CCMP219</strain>
    </source>
</reference>
<keyword evidence="17" id="KW-1208">Phospholipid metabolism</keyword>
<dbReference type="GO" id="GO:0032049">
    <property type="term" value="P:cardiolipin biosynthetic process"/>
    <property type="evidence" value="ECO:0007669"/>
    <property type="project" value="InterPro"/>
</dbReference>
<evidence type="ECO:0000256" key="3">
    <source>
        <dbReference type="ARBA" id="ARBA00005119"/>
    </source>
</evidence>
<dbReference type="GO" id="GO:0005743">
    <property type="term" value="C:mitochondrial inner membrane"/>
    <property type="evidence" value="ECO:0007669"/>
    <property type="project" value="UniProtKB-SubCell"/>
</dbReference>
<dbReference type="Pfam" id="PF09139">
    <property type="entry name" value="Tam41_Mmp37"/>
    <property type="match status" value="1"/>
</dbReference>
<evidence type="ECO:0000256" key="6">
    <source>
        <dbReference type="ARBA" id="ARBA00012487"/>
    </source>
</evidence>
<evidence type="ECO:0000256" key="15">
    <source>
        <dbReference type="ARBA" id="ARBA00023136"/>
    </source>
</evidence>
<evidence type="ECO:0000256" key="14">
    <source>
        <dbReference type="ARBA" id="ARBA00023128"/>
    </source>
</evidence>
<evidence type="ECO:0000256" key="11">
    <source>
        <dbReference type="ARBA" id="ARBA00022792"/>
    </source>
</evidence>
<comment type="pathway">
    <text evidence="3">Phospholipid metabolism; CDP-diacylglycerol biosynthesis; CDP-diacylglycerol from sn-glycerol 3-phosphate: step 3/3.</text>
</comment>
<organism evidence="19">
    <name type="scientific">Chlamydomonas euryale</name>
    <dbReference type="NCBI Taxonomy" id="1486919"/>
    <lineage>
        <taxon>Eukaryota</taxon>
        <taxon>Viridiplantae</taxon>
        <taxon>Chlorophyta</taxon>
        <taxon>core chlorophytes</taxon>
        <taxon>Chlorophyceae</taxon>
        <taxon>CS clade</taxon>
        <taxon>Chlamydomonadales</taxon>
        <taxon>Chlamydomonadaceae</taxon>
        <taxon>Chlamydomonas</taxon>
    </lineage>
</organism>
<evidence type="ECO:0000256" key="1">
    <source>
        <dbReference type="ARBA" id="ARBA00001946"/>
    </source>
</evidence>
<evidence type="ECO:0000256" key="7">
    <source>
        <dbReference type="ARBA" id="ARBA00018337"/>
    </source>
</evidence>
<dbReference type="AlphaFoldDB" id="A0A7R9VDE0"/>
<dbReference type="EC" id="2.7.7.41" evidence="6"/>
<evidence type="ECO:0000256" key="13">
    <source>
        <dbReference type="ARBA" id="ARBA00023098"/>
    </source>
</evidence>
<keyword evidence="9" id="KW-0808">Transferase</keyword>
<keyword evidence="13" id="KW-0443">Lipid metabolism</keyword>
<accession>A0A7R9VDE0</accession>
<proteinExistence type="inferred from homology"/>
<keyword evidence="14" id="KW-0496">Mitochondrion</keyword>
<dbReference type="GO" id="GO:0004605">
    <property type="term" value="F:phosphatidate cytidylyltransferase activity"/>
    <property type="evidence" value="ECO:0007669"/>
    <property type="project" value="UniProtKB-EC"/>
</dbReference>
<comment type="subcellular location">
    <subcellularLocation>
        <location evidence="2">Mitochondrion inner membrane</location>
        <topology evidence="2">Peripheral membrane protein</topology>
        <orientation evidence="2">Matrix side</orientation>
    </subcellularLocation>
</comment>
<keyword evidence="8" id="KW-0444">Lipid biosynthesis</keyword>
<keyword evidence="12" id="KW-0460">Magnesium</keyword>
<evidence type="ECO:0000256" key="4">
    <source>
        <dbReference type="ARBA" id="ARBA00005189"/>
    </source>
</evidence>